<dbReference type="Pfam" id="PF00300">
    <property type="entry name" value="His_Phos_1"/>
    <property type="match status" value="1"/>
</dbReference>
<dbReference type="InterPro" id="IPR013078">
    <property type="entry name" value="His_Pase_superF_clade-1"/>
</dbReference>
<dbReference type="CDD" id="cd07040">
    <property type="entry name" value="HP"/>
    <property type="match status" value="1"/>
</dbReference>
<dbReference type="SUPFAM" id="SSF53254">
    <property type="entry name" value="Phosphoglycerate mutase-like"/>
    <property type="match status" value="1"/>
</dbReference>
<accession>A0A368C6T1</accession>
<dbReference type="AlphaFoldDB" id="A0A368C6T1"/>
<name>A0A368C6T1_9GAMM</name>
<sequence length="187" mass="21726">MTIHILLLVRHGEASASWGEHNDPGLSKEGQNQAHALIDYYAKDDLNKYNFISSPKRRALETSQPLAKFYNKDVIACKAFSEIPSDNIPNERKQEWLKKIMLQEQVMLPDMVKDWKKSIMEELFLFKSNTIIFSHFMVINTIISSILNNQKLLHFYPDYTSSTRLILKDNEIKEIILGDNKKTLINL</sequence>
<gene>
    <name evidence="1" type="ORF">DBW92_01615</name>
</gene>
<dbReference type="Gene3D" id="3.40.50.1240">
    <property type="entry name" value="Phosphoglycerate mutase-like"/>
    <property type="match status" value="1"/>
</dbReference>
<reference evidence="1 2" key="1">
    <citation type="journal article" date="2018" name="Microbiome">
        <title>Fine metagenomic profile of the Mediterranean stratified and mixed water columns revealed by assembly and recruitment.</title>
        <authorList>
            <person name="Haro-Moreno J.M."/>
            <person name="Lopez-Perez M."/>
            <person name="De La Torre J.R."/>
            <person name="Picazo A."/>
            <person name="Camacho A."/>
            <person name="Rodriguez-Valera F."/>
        </authorList>
    </citation>
    <scope>NUCLEOTIDE SEQUENCE [LARGE SCALE GENOMIC DNA]</scope>
    <source>
        <strain evidence="1">MED-G78</strain>
    </source>
</reference>
<proteinExistence type="predicted"/>
<dbReference type="SMART" id="SM00855">
    <property type="entry name" value="PGAM"/>
    <property type="match status" value="1"/>
</dbReference>
<protein>
    <submittedName>
        <fullName evidence="1">Histidine phosphatase family protein</fullName>
    </submittedName>
</protein>
<evidence type="ECO:0000313" key="1">
    <source>
        <dbReference type="EMBL" id="RCL45223.1"/>
    </source>
</evidence>
<comment type="caution">
    <text evidence="1">The sequence shown here is derived from an EMBL/GenBank/DDBJ whole genome shotgun (WGS) entry which is preliminary data.</text>
</comment>
<dbReference type="InterPro" id="IPR029033">
    <property type="entry name" value="His_PPase_superfam"/>
</dbReference>
<dbReference type="EMBL" id="QOPI01000004">
    <property type="protein sequence ID" value="RCL45223.1"/>
    <property type="molecule type" value="Genomic_DNA"/>
</dbReference>
<dbReference type="Proteomes" id="UP000252915">
    <property type="component" value="Unassembled WGS sequence"/>
</dbReference>
<evidence type="ECO:0000313" key="2">
    <source>
        <dbReference type="Proteomes" id="UP000252915"/>
    </source>
</evidence>
<organism evidence="1 2">
    <name type="scientific">SAR86 cluster bacterium</name>
    <dbReference type="NCBI Taxonomy" id="2030880"/>
    <lineage>
        <taxon>Bacteria</taxon>
        <taxon>Pseudomonadati</taxon>
        <taxon>Pseudomonadota</taxon>
        <taxon>Gammaproteobacteria</taxon>
        <taxon>SAR86 cluster</taxon>
    </lineage>
</organism>